<keyword evidence="1" id="KW-0472">Membrane</keyword>
<accession>A0A285I0L2</accession>
<reference evidence="4" key="1">
    <citation type="submission" date="2017-09" db="EMBL/GenBank/DDBJ databases">
        <authorList>
            <person name="Varghese N."/>
            <person name="Submissions S."/>
        </authorList>
    </citation>
    <scope>NUCLEOTIDE SEQUENCE [LARGE SCALE GENOMIC DNA]</scope>
    <source>
        <strain evidence="4">MSL47</strain>
    </source>
</reference>
<proteinExistence type="predicted"/>
<feature type="domain" description="ORC1/DEAH AAA+ ATPase" evidence="2">
    <location>
        <begin position="27"/>
        <end position="121"/>
    </location>
</feature>
<sequence length="260" mass="29479">MEDIKARKLIGRDNLLKREILPRLKNDKPFILVGQKGIGKTELLKWAYCNYNKNKVYISCNETRATIVKRIAKKLGITVNKKKVAELEQEVLKSHTKIAVFIDDLEEASPKHAIFLTHLGNWNVVYLAGVGHFKERVKKLLWGKQKIRVKPIDRKSRFKLGRYVAKSLGCMVAPETIANQSKGVPGRAWAIGKGEVIRDDDERVEGEEINIAPVMLVFVVGIMMTRYIAMGLGERDLYVLAGIGMACSYLLRYVIRIVSK</sequence>
<evidence type="ECO:0000256" key="1">
    <source>
        <dbReference type="SAM" id="Phobius"/>
    </source>
</evidence>
<dbReference type="Proteomes" id="UP000219573">
    <property type="component" value="Unassembled WGS sequence"/>
</dbReference>
<protein>
    <submittedName>
        <fullName evidence="3">AAA domain (Dynein-related subfamily)</fullName>
    </submittedName>
</protein>
<evidence type="ECO:0000259" key="2">
    <source>
        <dbReference type="Pfam" id="PF13401"/>
    </source>
</evidence>
<dbReference type="InterPro" id="IPR049945">
    <property type="entry name" value="AAA_22"/>
</dbReference>
<dbReference type="Pfam" id="PF13401">
    <property type="entry name" value="AAA_22"/>
    <property type="match status" value="1"/>
</dbReference>
<dbReference type="InterPro" id="IPR027417">
    <property type="entry name" value="P-loop_NTPase"/>
</dbReference>
<organism evidence="3 4">
    <name type="scientific">Orenia metallireducens</name>
    <dbReference type="NCBI Taxonomy" id="1413210"/>
    <lineage>
        <taxon>Bacteria</taxon>
        <taxon>Bacillati</taxon>
        <taxon>Bacillota</taxon>
        <taxon>Clostridia</taxon>
        <taxon>Halanaerobiales</taxon>
        <taxon>Halobacteroidaceae</taxon>
        <taxon>Orenia</taxon>
    </lineage>
</organism>
<dbReference type="GO" id="GO:0016887">
    <property type="term" value="F:ATP hydrolysis activity"/>
    <property type="evidence" value="ECO:0007669"/>
    <property type="project" value="InterPro"/>
</dbReference>
<evidence type="ECO:0000313" key="4">
    <source>
        <dbReference type="Proteomes" id="UP000219573"/>
    </source>
</evidence>
<gene>
    <name evidence="3" type="ORF">SAMN06265827_12845</name>
</gene>
<dbReference type="RefSeq" id="WP_097019054.1">
    <property type="nucleotide sequence ID" value="NZ_OBDZ01000028.1"/>
</dbReference>
<keyword evidence="1" id="KW-0812">Transmembrane</keyword>
<dbReference type="SUPFAM" id="SSF52540">
    <property type="entry name" value="P-loop containing nucleoside triphosphate hydrolases"/>
    <property type="match status" value="1"/>
</dbReference>
<dbReference type="EMBL" id="OBDZ01000028">
    <property type="protein sequence ID" value="SNY41427.1"/>
    <property type="molecule type" value="Genomic_DNA"/>
</dbReference>
<keyword evidence="4" id="KW-1185">Reference proteome</keyword>
<dbReference type="Gene3D" id="3.40.50.300">
    <property type="entry name" value="P-loop containing nucleotide triphosphate hydrolases"/>
    <property type="match status" value="1"/>
</dbReference>
<name>A0A285I0L2_9FIRM</name>
<dbReference type="AlphaFoldDB" id="A0A285I0L2"/>
<feature type="transmembrane region" description="Helical" evidence="1">
    <location>
        <begin position="211"/>
        <end position="231"/>
    </location>
</feature>
<keyword evidence="1" id="KW-1133">Transmembrane helix</keyword>
<feature type="transmembrane region" description="Helical" evidence="1">
    <location>
        <begin position="237"/>
        <end position="255"/>
    </location>
</feature>
<evidence type="ECO:0000313" key="3">
    <source>
        <dbReference type="EMBL" id="SNY41427.1"/>
    </source>
</evidence>